<keyword evidence="1" id="KW-0346">Stress response</keyword>
<dbReference type="CDD" id="cd06464">
    <property type="entry name" value="ACD_sHsps-like"/>
    <property type="match status" value="1"/>
</dbReference>
<evidence type="ECO:0000256" key="2">
    <source>
        <dbReference type="PROSITE-ProRule" id="PRU00285"/>
    </source>
</evidence>
<dbReference type="OrthoDB" id="1245404at2759"/>
<reference evidence="5 6" key="1">
    <citation type="journal article" date="2007" name="Proc. Natl. Acad. Sci. U.S.A.">
        <title>The tiny eukaryote Ostreococcus provides genomic insights into the paradox of plankton speciation.</title>
        <authorList>
            <person name="Palenik B."/>
            <person name="Grimwood J."/>
            <person name="Aerts A."/>
            <person name="Rouze P."/>
            <person name="Salamov A."/>
            <person name="Putnam N."/>
            <person name="Dupont C."/>
            <person name="Jorgensen R."/>
            <person name="Derelle E."/>
            <person name="Rombauts S."/>
            <person name="Zhou K."/>
            <person name="Otillar R."/>
            <person name="Merchant S.S."/>
            <person name="Podell S."/>
            <person name="Gaasterland T."/>
            <person name="Napoli C."/>
            <person name="Gendler K."/>
            <person name="Manuell A."/>
            <person name="Tai V."/>
            <person name="Vallon O."/>
            <person name="Piganeau G."/>
            <person name="Jancek S."/>
            <person name="Heijde M."/>
            <person name="Jabbari K."/>
            <person name="Bowler C."/>
            <person name="Lohr M."/>
            <person name="Robbens S."/>
            <person name="Werner G."/>
            <person name="Dubchak I."/>
            <person name="Pazour G.J."/>
            <person name="Ren Q."/>
            <person name="Paulsen I."/>
            <person name="Delwiche C."/>
            <person name="Schmutz J."/>
            <person name="Rokhsar D."/>
            <person name="Van de Peer Y."/>
            <person name="Moreau H."/>
            <person name="Grigoriev I.V."/>
        </authorList>
    </citation>
    <scope>NUCLEOTIDE SEQUENCE [LARGE SCALE GENOMIC DNA]</scope>
    <source>
        <strain evidence="5 6">CCE9901</strain>
    </source>
</reference>
<dbReference type="Proteomes" id="UP000001568">
    <property type="component" value="Chromosome 17"/>
</dbReference>
<dbReference type="GeneID" id="5006231"/>
<dbReference type="STRING" id="436017.A4SA33"/>
<feature type="domain" description="SHSP" evidence="4">
    <location>
        <begin position="75"/>
        <end position="195"/>
    </location>
</feature>
<dbReference type="Gramene" id="ABP00592">
    <property type="protein sequence ID" value="ABP00592"/>
    <property type="gene ID" value="OSTLU_28412"/>
</dbReference>
<dbReference type="InterPro" id="IPR002068">
    <property type="entry name" value="A-crystallin/Hsp20_dom"/>
</dbReference>
<evidence type="ECO:0000256" key="1">
    <source>
        <dbReference type="ARBA" id="ARBA00023016"/>
    </source>
</evidence>
<dbReference type="InterPro" id="IPR031107">
    <property type="entry name" value="Small_HSP"/>
</dbReference>
<dbReference type="OMA" id="HKRERHF"/>
<accession>A4SA33</accession>
<dbReference type="RefSeq" id="XP_001422275.1">
    <property type="nucleotide sequence ID" value="XM_001422238.1"/>
</dbReference>
<sequence>MNELTRALDTVQQLVRSFDVCAPAASGSGGGAVLSADVEDESARHKSPLAQIFSVLSADVEDESARHKSPLAQIFSTLIGRSAMDVEETASSITFTADVPGIDVEKNLSIEVNVPTNVLTIRGERVEDAGSDVGSDVHKHKRERHFGSFMNKFTLPPHAIVEEISANVKNGVLKIVVPKASAAAQTVKRIPVDVA</sequence>
<dbReference type="eggNOG" id="KOG0710">
    <property type="taxonomic scope" value="Eukaryota"/>
</dbReference>
<name>A4SA33_OSTLU</name>
<evidence type="ECO:0000313" key="5">
    <source>
        <dbReference type="EMBL" id="ABP00592.1"/>
    </source>
</evidence>
<proteinExistence type="inferred from homology"/>
<evidence type="ECO:0000259" key="4">
    <source>
        <dbReference type="PROSITE" id="PS01031"/>
    </source>
</evidence>
<dbReference type="HOGENOM" id="CLU_1398448_0_0_1"/>
<dbReference type="PROSITE" id="PS01031">
    <property type="entry name" value="SHSP"/>
    <property type="match status" value="1"/>
</dbReference>
<dbReference type="KEGG" id="olu:OSTLU_28412"/>
<keyword evidence="6" id="KW-1185">Reference proteome</keyword>
<protein>
    <submittedName>
        <fullName evidence="5">22-kDa heat-shock protein</fullName>
    </submittedName>
</protein>
<dbReference type="Gene3D" id="2.60.40.790">
    <property type="match status" value="1"/>
</dbReference>
<organism evidence="5 6">
    <name type="scientific">Ostreococcus lucimarinus (strain CCE9901)</name>
    <dbReference type="NCBI Taxonomy" id="436017"/>
    <lineage>
        <taxon>Eukaryota</taxon>
        <taxon>Viridiplantae</taxon>
        <taxon>Chlorophyta</taxon>
        <taxon>Mamiellophyceae</taxon>
        <taxon>Mamiellales</taxon>
        <taxon>Bathycoccaceae</taxon>
        <taxon>Ostreococcus</taxon>
    </lineage>
</organism>
<dbReference type="AlphaFoldDB" id="A4SA33"/>
<dbReference type="Pfam" id="PF00011">
    <property type="entry name" value="HSP20"/>
    <property type="match status" value="1"/>
</dbReference>
<dbReference type="EMBL" id="CP000597">
    <property type="protein sequence ID" value="ABP00592.1"/>
    <property type="molecule type" value="Genomic_DNA"/>
</dbReference>
<evidence type="ECO:0000313" key="6">
    <source>
        <dbReference type="Proteomes" id="UP000001568"/>
    </source>
</evidence>
<dbReference type="InterPro" id="IPR008978">
    <property type="entry name" value="HSP20-like_chaperone"/>
</dbReference>
<dbReference type="PANTHER" id="PTHR11527">
    <property type="entry name" value="HEAT-SHOCK PROTEIN 20 FAMILY MEMBER"/>
    <property type="match status" value="1"/>
</dbReference>
<evidence type="ECO:0000256" key="3">
    <source>
        <dbReference type="RuleBase" id="RU003616"/>
    </source>
</evidence>
<gene>
    <name evidence="5" type="primary">HSP22b</name>
    <name evidence="5" type="ORF">OSTLU_28412</name>
</gene>
<dbReference type="SUPFAM" id="SSF49764">
    <property type="entry name" value="HSP20-like chaperones"/>
    <property type="match status" value="1"/>
</dbReference>
<comment type="similarity">
    <text evidence="2 3">Belongs to the small heat shock protein (HSP20) family.</text>
</comment>